<dbReference type="OrthoDB" id="10042427at2759"/>
<accession>A0A4C1WY32</accession>
<dbReference type="InterPro" id="IPR036397">
    <property type="entry name" value="RNaseH_sf"/>
</dbReference>
<dbReference type="GO" id="GO:0003676">
    <property type="term" value="F:nucleic acid binding"/>
    <property type="evidence" value="ECO:0007669"/>
    <property type="project" value="InterPro"/>
</dbReference>
<evidence type="ECO:0000256" key="1">
    <source>
        <dbReference type="SAM" id="MobiDB-lite"/>
    </source>
</evidence>
<protein>
    <submittedName>
        <fullName evidence="2">Uncharacterized protein</fullName>
    </submittedName>
</protein>
<evidence type="ECO:0000313" key="2">
    <source>
        <dbReference type="EMBL" id="GBP54935.1"/>
    </source>
</evidence>
<sequence length="151" mass="17616">MNNEKWTRKQFTQSGLSSKRNEGKPLEIQAEAVTKVRWMARGKNGGTWKISRRLLMKELSRVARNNSIFGAQKIESTGHPPYSPGSGSNDFFLFPTVKNKLRGFSSREEAVDAFKMRVLEIPQLEQKKCYKNWFQRTQKYINHPDKCFEKQ</sequence>
<feature type="region of interest" description="Disordered" evidence="1">
    <location>
        <begin position="1"/>
        <end position="24"/>
    </location>
</feature>
<proteinExistence type="predicted"/>
<name>A0A4C1WY32_EUMVA</name>
<dbReference type="Gene3D" id="3.30.420.10">
    <property type="entry name" value="Ribonuclease H-like superfamily/Ribonuclease H"/>
    <property type="match status" value="1"/>
</dbReference>
<keyword evidence="3" id="KW-1185">Reference proteome</keyword>
<dbReference type="Proteomes" id="UP000299102">
    <property type="component" value="Unassembled WGS sequence"/>
</dbReference>
<dbReference type="EMBL" id="BGZK01000657">
    <property type="protein sequence ID" value="GBP54935.1"/>
    <property type="molecule type" value="Genomic_DNA"/>
</dbReference>
<organism evidence="2 3">
    <name type="scientific">Eumeta variegata</name>
    <name type="common">Bagworm moth</name>
    <name type="synonym">Eumeta japonica</name>
    <dbReference type="NCBI Taxonomy" id="151549"/>
    <lineage>
        <taxon>Eukaryota</taxon>
        <taxon>Metazoa</taxon>
        <taxon>Ecdysozoa</taxon>
        <taxon>Arthropoda</taxon>
        <taxon>Hexapoda</taxon>
        <taxon>Insecta</taxon>
        <taxon>Pterygota</taxon>
        <taxon>Neoptera</taxon>
        <taxon>Endopterygota</taxon>
        <taxon>Lepidoptera</taxon>
        <taxon>Glossata</taxon>
        <taxon>Ditrysia</taxon>
        <taxon>Tineoidea</taxon>
        <taxon>Psychidae</taxon>
        <taxon>Oiketicinae</taxon>
        <taxon>Eumeta</taxon>
    </lineage>
</organism>
<reference evidence="2 3" key="1">
    <citation type="journal article" date="2019" name="Commun. Biol.">
        <title>The bagworm genome reveals a unique fibroin gene that provides high tensile strength.</title>
        <authorList>
            <person name="Kono N."/>
            <person name="Nakamura H."/>
            <person name="Ohtoshi R."/>
            <person name="Tomita M."/>
            <person name="Numata K."/>
            <person name="Arakawa K."/>
        </authorList>
    </citation>
    <scope>NUCLEOTIDE SEQUENCE [LARGE SCALE GENOMIC DNA]</scope>
</reference>
<comment type="caution">
    <text evidence="2">The sequence shown here is derived from an EMBL/GenBank/DDBJ whole genome shotgun (WGS) entry which is preliminary data.</text>
</comment>
<evidence type="ECO:0000313" key="3">
    <source>
        <dbReference type="Proteomes" id="UP000299102"/>
    </source>
</evidence>
<dbReference type="AlphaFoldDB" id="A0A4C1WY32"/>
<gene>
    <name evidence="2" type="ORF">EVAR_29777_1</name>
</gene>
<feature type="compositionally biased region" description="Polar residues" evidence="1">
    <location>
        <begin position="1"/>
        <end position="18"/>
    </location>
</feature>